<proteinExistence type="predicted"/>
<dbReference type="EMBL" id="FQWF01000012">
    <property type="protein sequence ID" value="SHG98627.1"/>
    <property type="molecule type" value="Genomic_DNA"/>
</dbReference>
<keyword evidence="1" id="KW-1133">Transmembrane helix</keyword>
<feature type="transmembrane region" description="Helical" evidence="1">
    <location>
        <begin position="71"/>
        <end position="94"/>
    </location>
</feature>
<gene>
    <name evidence="2" type="ORF">SAMN05444372_112122</name>
</gene>
<dbReference type="AlphaFoldDB" id="A0A1M5PAB2"/>
<keyword evidence="3" id="KW-1185">Reference proteome</keyword>
<keyword evidence="1" id="KW-0812">Transmembrane</keyword>
<evidence type="ECO:0000256" key="1">
    <source>
        <dbReference type="SAM" id="Phobius"/>
    </source>
</evidence>
<protein>
    <submittedName>
        <fullName evidence="2">Uncharacterized protein</fullName>
    </submittedName>
</protein>
<reference evidence="3" key="1">
    <citation type="submission" date="2016-11" db="EMBL/GenBank/DDBJ databases">
        <authorList>
            <person name="Varghese N."/>
            <person name="Submissions S."/>
        </authorList>
    </citation>
    <scope>NUCLEOTIDE SEQUENCE [LARGE SCALE GENOMIC DNA]</scope>
    <source>
        <strain evidence="3">DSM 17659</strain>
    </source>
</reference>
<feature type="transmembrane region" description="Helical" evidence="1">
    <location>
        <begin position="41"/>
        <end position="64"/>
    </location>
</feature>
<accession>A0A1M5PAB2</accession>
<keyword evidence="1" id="KW-0472">Membrane</keyword>
<dbReference type="Proteomes" id="UP000184020">
    <property type="component" value="Unassembled WGS sequence"/>
</dbReference>
<organism evidence="2 3">
    <name type="scientific">Flavobacterium micromati</name>
    <dbReference type="NCBI Taxonomy" id="229205"/>
    <lineage>
        <taxon>Bacteria</taxon>
        <taxon>Pseudomonadati</taxon>
        <taxon>Bacteroidota</taxon>
        <taxon>Flavobacteriia</taxon>
        <taxon>Flavobacteriales</taxon>
        <taxon>Flavobacteriaceae</taxon>
        <taxon>Flavobacterium</taxon>
    </lineage>
</organism>
<evidence type="ECO:0000313" key="2">
    <source>
        <dbReference type="EMBL" id="SHG98627.1"/>
    </source>
</evidence>
<name>A0A1M5PAB2_9FLAO</name>
<dbReference type="STRING" id="229205.SAMN05444372_112122"/>
<sequence length="99" mass="11648">MRKKIILTIVLFLISLSLQVILIGTSPKVNCDEIKQQLYVFLDTLIIEYVFFILIDILFLKFLFKCAFKSIAINVLIFTLLFVGIFIYLFYGYYNEICN</sequence>
<evidence type="ECO:0000313" key="3">
    <source>
        <dbReference type="Proteomes" id="UP000184020"/>
    </source>
</evidence>